<evidence type="ECO:0000313" key="8">
    <source>
        <dbReference type="Proteomes" id="UP000283701"/>
    </source>
</evidence>
<protein>
    <recommendedName>
        <fullName evidence="4">ATP-grasp domain-containing protein</fullName>
    </recommendedName>
</protein>
<keyword evidence="3" id="KW-0067">ATP-binding</keyword>
<dbReference type="EMBL" id="QSIQ01000002">
    <property type="protein sequence ID" value="RHD05870.1"/>
    <property type="molecule type" value="Genomic_DNA"/>
</dbReference>
<dbReference type="GO" id="GO:0005524">
    <property type="term" value="F:ATP binding"/>
    <property type="evidence" value="ECO:0007669"/>
    <property type="project" value="UniProtKB-UniRule"/>
</dbReference>
<organism evidence="5 7">
    <name type="scientific">Roseburia inulinivorans</name>
    <dbReference type="NCBI Taxonomy" id="360807"/>
    <lineage>
        <taxon>Bacteria</taxon>
        <taxon>Bacillati</taxon>
        <taxon>Bacillota</taxon>
        <taxon>Clostridia</taxon>
        <taxon>Lachnospirales</taxon>
        <taxon>Lachnospiraceae</taxon>
        <taxon>Roseburia</taxon>
    </lineage>
</organism>
<reference evidence="7 8" key="1">
    <citation type="submission" date="2018-08" db="EMBL/GenBank/DDBJ databases">
        <title>A genome reference for cultivated species of the human gut microbiota.</title>
        <authorList>
            <person name="Zou Y."/>
            <person name="Xue W."/>
            <person name="Luo G."/>
        </authorList>
    </citation>
    <scope>NUCLEOTIDE SEQUENCE [LARGE SCALE GENOMIC DNA]</scope>
    <source>
        <strain evidence="6 8">AM23-23AC</strain>
        <strain evidence="5 7">AM32-8LB</strain>
    </source>
</reference>
<comment type="similarity">
    <text evidence="1">Belongs to the D-alanine--D-alanine ligase family.</text>
</comment>
<sequence length="328" mass="37553">MKIGITYDLKSDYGIEQTNITFEDFSTMSEIEGIQQELEQLGHSVYMIGSPEHFMLELQNGIYKQYDMIMNFAEGFASRNREALVPAACEMFHIPYTCSDSHAMNLTLDKHQTLLFAKYLGINVPQGFLYDSTIHKINELDPFLEKYRMAFPIVCKPNYEGTSMGITLVKNSIELQEAVNYLSSIYHEPIRCDEYIPGREIAVPILGSGENARVIGIVEYQKPDGSPMDFYTHKYKRHGFHKTIFADYGKEINSRIEETALLIHRSIPCYDLSRIDMRLNNGVPYLLEVTPLPDMTRKSTFERCAAKIGLTFGELLDNIISSALERYN</sequence>
<dbReference type="PANTHER" id="PTHR23132">
    <property type="entry name" value="D-ALANINE--D-ALANINE LIGASE"/>
    <property type="match status" value="1"/>
</dbReference>
<accession>A0A396AJ43</accession>
<evidence type="ECO:0000259" key="4">
    <source>
        <dbReference type="PROSITE" id="PS50975"/>
    </source>
</evidence>
<evidence type="ECO:0000256" key="1">
    <source>
        <dbReference type="ARBA" id="ARBA00010871"/>
    </source>
</evidence>
<dbReference type="RefSeq" id="WP_118091997.1">
    <property type="nucleotide sequence ID" value="NZ_QRHP01000001.1"/>
</dbReference>
<dbReference type="InterPro" id="IPR011095">
    <property type="entry name" value="Dala_Dala_lig_C"/>
</dbReference>
<dbReference type="SUPFAM" id="SSF56059">
    <property type="entry name" value="Glutathione synthetase ATP-binding domain-like"/>
    <property type="match status" value="1"/>
</dbReference>
<dbReference type="Gene3D" id="3.30.470.20">
    <property type="entry name" value="ATP-grasp fold, B domain"/>
    <property type="match status" value="1"/>
</dbReference>
<dbReference type="PROSITE" id="PS50975">
    <property type="entry name" value="ATP_GRASP"/>
    <property type="match status" value="1"/>
</dbReference>
<evidence type="ECO:0000256" key="2">
    <source>
        <dbReference type="ARBA" id="ARBA00022598"/>
    </source>
</evidence>
<proteinExistence type="inferred from homology"/>
<dbReference type="InterPro" id="IPR013815">
    <property type="entry name" value="ATP_grasp_subdomain_1"/>
</dbReference>
<dbReference type="EMBL" id="QRHP01000001">
    <property type="protein sequence ID" value="RHF87318.1"/>
    <property type="molecule type" value="Genomic_DNA"/>
</dbReference>
<dbReference type="GO" id="GO:0046872">
    <property type="term" value="F:metal ion binding"/>
    <property type="evidence" value="ECO:0007669"/>
    <property type="project" value="InterPro"/>
</dbReference>
<dbReference type="GO" id="GO:0008716">
    <property type="term" value="F:D-alanine-D-alanine ligase activity"/>
    <property type="evidence" value="ECO:0007669"/>
    <property type="project" value="InterPro"/>
</dbReference>
<name>A0A396AJ43_9FIRM</name>
<gene>
    <name evidence="6" type="ORF">DW654_00665</name>
    <name evidence="5" type="ORF">DW813_02780</name>
</gene>
<evidence type="ECO:0000313" key="6">
    <source>
        <dbReference type="EMBL" id="RHF87318.1"/>
    </source>
</evidence>
<feature type="domain" description="ATP-grasp" evidence="4">
    <location>
        <begin position="114"/>
        <end position="321"/>
    </location>
</feature>
<comment type="caution">
    <text evidence="5">The sequence shown here is derived from an EMBL/GenBank/DDBJ whole genome shotgun (WGS) entry which is preliminary data.</text>
</comment>
<keyword evidence="3" id="KW-0547">Nucleotide-binding</keyword>
<evidence type="ECO:0000313" key="7">
    <source>
        <dbReference type="Proteomes" id="UP000266391"/>
    </source>
</evidence>
<dbReference type="Proteomes" id="UP000283701">
    <property type="component" value="Unassembled WGS sequence"/>
</dbReference>
<keyword evidence="2" id="KW-0436">Ligase</keyword>
<evidence type="ECO:0000313" key="5">
    <source>
        <dbReference type="EMBL" id="RHD05870.1"/>
    </source>
</evidence>
<dbReference type="InterPro" id="IPR011761">
    <property type="entry name" value="ATP-grasp"/>
</dbReference>
<dbReference type="Gene3D" id="3.30.1490.20">
    <property type="entry name" value="ATP-grasp fold, A domain"/>
    <property type="match status" value="1"/>
</dbReference>
<dbReference type="AlphaFoldDB" id="A0A396AJ43"/>
<dbReference type="PANTHER" id="PTHR23132:SF23">
    <property type="entry name" value="D-ALANINE--D-ALANINE LIGASE B"/>
    <property type="match status" value="1"/>
</dbReference>
<dbReference type="Pfam" id="PF07478">
    <property type="entry name" value="Dala_Dala_lig_C"/>
    <property type="match status" value="1"/>
</dbReference>
<dbReference type="Proteomes" id="UP000266391">
    <property type="component" value="Unassembled WGS sequence"/>
</dbReference>
<evidence type="ECO:0000256" key="3">
    <source>
        <dbReference type="PROSITE-ProRule" id="PRU00409"/>
    </source>
</evidence>